<dbReference type="Proteomes" id="UP000015100">
    <property type="component" value="Unassembled WGS sequence"/>
</dbReference>
<name>S8AC40_DACHA</name>
<gene>
    <name evidence="3" type="ORF">H072_7633</name>
</gene>
<feature type="compositionally biased region" description="Low complexity" evidence="1">
    <location>
        <begin position="322"/>
        <end position="332"/>
    </location>
</feature>
<comment type="caution">
    <text evidence="3">The sequence shown here is derived from an EMBL/GenBank/DDBJ whole genome shotgun (WGS) entry which is preliminary data.</text>
</comment>
<evidence type="ECO:0000313" key="4">
    <source>
        <dbReference type="Proteomes" id="UP000015100"/>
    </source>
</evidence>
<dbReference type="OMA" id="DQYIARD"/>
<dbReference type="AlphaFoldDB" id="S8AC40"/>
<feature type="compositionally biased region" description="Low complexity" evidence="1">
    <location>
        <begin position="391"/>
        <end position="418"/>
    </location>
</feature>
<feature type="domain" description="DUF7514" evidence="2">
    <location>
        <begin position="456"/>
        <end position="614"/>
    </location>
</feature>
<reference evidence="4" key="2">
    <citation type="submission" date="2013-04" db="EMBL/GenBank/DDBJ databases">
        <title>Genomic mechanisms accounting for the adaptation to parasitism in nematode-trapping fungi.</title>
        <authorList>
            <person name="Ahren D.G."/>
        </authorList>
    </citation>
    <scope>NUCLEOTIDE SEQUENCE [LARGE SCALE GENOMIC DNA]</scope>
    <source>
        <strain evidence="4">CBS 200.50</strain>
    </source>
</reference>
<feature type="compositionally biased region" description="Low complexity" evidence="1">
    <location>
        <begin position="42"/>
        <end position="68"/>
    </location>
</feature>
<proteinExistence type="predicted"/>
<feature type="compositionally biased region" description="Low complexity" evidence="1">
    <location>
        <begin position="86"/>
        <end position="95"/>
    </location>
</feature>
<feature type="region of interest" description="Disordered" evidence="1">
    <location>
        <begin position="173"/>
        <end position="200"/>
    </location>
</feature>
<dbReference type="InterPro" id="IPR055936">
    <property type="entry name" value="DUF7514"/>
</dbReference>
<protein>
    <recommendedName>
        <fullName evidence="2">DUF7514 domain-containing protein</fullName>
    </recommendedName>
</protein>
<dbReference type="OrthoDB" id="7873042at2759"/>
<feature type="compositionally biased region" description="Low complexity" evidence="1">
    <location>
        <begin position="104"/>
        <end position="139"/>
    </location>
</feature>
<dbReference type="Pfam" id="PF24355">
    <property type="entry name" value="DUF7514"/>
    <property type="match status" value="1"/>
</dbReference>
<feature type="compositionally biased region" description="Low complexity" evidence="1">
    <location>
        <begin position="355"/>
        <end position="367"/>
    </location>
</feature>
<reference evidence="3 4" key="1">
    <citation type="journal article" date="2013" name="PLoS Genet.">
        <title>Genomic mechanisms accounting for the adaptation to parasitism in nematode-trapping fungi.</title>
        <authorList>
            <person name="Meerupati T."/>
            <person name="Andersson K.M."/>
            <person name="Friman E."/>
            <person name="Kumar D."/>
            <person name="Tunlid A."/>
            <person name="Ahren D."/>
        </authorList>
    </citation>
    <scope>NUCLEOTIDE SEQUENCE [LARGE SCALE GENOMIC DNA]</scope>
    <source>
        <strain evidence="3 4">CBS 200.50</strain>
    </source>
</reference>
<feature type="region of interest" description="Disordered" evidence="1">
    <location>
        <begin position="228"/>
        <end position="436"/>
    </location>
</feature>
<accession>S8AC40</accession>
<feature type="compositionally biased region" description="Polar residues" evidence="1">
    <location>
        <begin position="251"/>
        <end position="262"/>
    </location>
</feature>
<dbReference type="HOGENOM" id="CLU_420920_0_0_1"/>
<organism evidence="3 4">
    <name type="scientific">Dactylellina haptotyla (strain CBS 200.50)</name>
    <name type="common">Nematode-trapping fungus</name>
    <name type="synonym">Monacrosporium haptotylum</name>
    <dbReference type="NCBI Taxonomy" id="1284197"/>
    <lineage>
        <taxon>Eukaryota</taxon>
        <taxon>Fungi</taxon>
        <taxon>Dikarya</taxon>
        <taxon>Ascomycota</taxon>
        <taxon>Pezizomycotina</taxon>
        <taxon>Orbiliomycetes</taxon>
        <taxon>Orbiliales</taxon>
        <taxon>Orbiliaceae</taxon>
        <taxon>Dactylellina</taxon>
    </lineage>
</organism>
<dbReference type="EMBL" id="AQGS01000538">
    <property type="protein sequence ID" value="EPS38671.1"/>
    <property type="molecule type" value="Genomic_DNA"/>
</dbReference>
<feature type="region of interest" description="Disordered" evidence="1">
    <location>
        <begin position="1"/>
        <end position="160"/>
    </location>
</feature>
<evidence type="ECO:0000256" key="1">
    <source>
        <dbReference type="SAM" id="MobiDB-lite"/>
    </source>
</evidence>
<sequence length="651" mass="70826">MSLRHTIKTLLNGPQTQAPADGYAQGYTQNHGQAPPQAQPAHGSPQHYGHGQGPPYGYHQQGVPQGQPYSPPAAPHFQQPYAGYAPAQPHFQQPLQQPPPTGFAPVHQQHQQHQQQHQYQYHPPQPAAAAGYNSANAFAPQNPHTYQPPPSAPVPGLSQSHTFPVTRFAHQAIPPQPQSTSHAVPHLQYGPPPVPSVAHQAHPLQQTLQQTQAGNPTLQYAQQYAPISSIPQDPSLPQTPMSPPPPYVQSLHPTSTSFSVTKVDSKPATPVQPLPNDQPPSPLNHGSAPISPPPQFQHHPPVRHEQNSTSPSASPQPPHQPPHQTNPQKTPNIESQPQQHPSWPAYKPDTNQSNSTAAPVSATTASPPQTPSGIIHPSMLAQWSAAAAPKQSGTPSSPQVQPSSTSQSQVAQPSGSGVPPQPSYPGGKGHRPVGSVSRSLTFSRKNADGSPNWSGVLLTIDGLPSETFTRFVDGMYNFAGKEEDPLGLTPDQIRVLFERLDMPDEKNHPKRLALIANKKNHPNPVSFVNTSLIQCYTIFDLTYITEPNLMPIVTREGFQQYMMTEVLMDPSSMHKRFNRLLGSFGHEIIDPTSKKPFGRVQIDRECFPTMNNDQYIARDKKRQEALEARELANNGVEASQGGYGQQSSWGI</sequence>
<keyword evidence="4" id="KW-1185">Reference proteome</keyword>
<evidence type="ECO:0000313" key="3">
    <source>
        <dbReference type="EMBL" id="EPS38671.1"/>
    </source>
</evidence>
<evidence type="ECO:0000259" key="2">
    <source>
        <dbReference type="Pfam" id="PF24355"/>
    </source>
</evidence>
<feature type="compositionally biased region" description="Pro residues" evidence="1">
    <location>
        <begin position="270"/>
        <end position="282"/>
    </location>
</feature>